<gene>
    <name evidence="2" type="ORF">SFRA_027625</name>
</gene>
<evidence type="ECO:0000256" key="1">
    <source>
        <dbReference type="SAM" id="MobiDB-lite"/>
    </source>
</evidence>
<sequence length="148" mass="16142">MRYEELTGKVQASARLPDRQSAERALEATLETLAERVPDGLADHLAAQLPEGAAEAVRRITAAHEAAPRQREYSRDHGERFDITSFAGRIAWRSGHSEEEALREAAAVLEVLDAAVSPELMHKLTAVLPRDIGELLPEARAGESGPRS</sequence>
<keyword evidence="3" id="KW-1185">Reference proteome</keyword>
<dbReference type="RefSeq" id="WP_043461571.1">
    <property type="nucleotide sequence ID" value="NZ_CP134822.1"/>
</dbReference>
<protein>
    <submittedName>
        <fullName evidence="2">DUF2267 domain-containing protein</fullName>
    </submittedName>
</protein>
<dbReference type="EMBL" id="JNAD02000016">
    <property type="protein sequence ID" value="RKM91819.1"/>
    <property type="molecule type" value="Genomic_DNA"/>
</dbReference>
<proteinExistence type="predicted"/>
<dbReference type="Proteomes" id="UP000028058">
    <property type="component" value="Unassembled WGS sequence"/>
</dbReference>
<dbReference type="InterPro" id="IPR018727">
    <property type="entry name" value="DUF2267"/>
</dbReference>
<comment type="caution">
    <text evidence="2">The sequence shown here is derived from an EMBL/GenBank/DDBJ whole genome shotgun (WGS) entry which is preliminary data.</text>
</comment>
<evidence type="ECO:0000313" key="2">
    <source>
        <dbReference type="EMBL" id="RKM91819.1"/>
    </source>
</evidence>
<dbReference type="Pfam" id="PF10025">
    <property type="entry name" value="DUF2267"/>
    <property type="match status" value="1"/>
</dbReference>
<dbReference type="Gene3D" id="1.10.490.110">
    <property type="entry name" value="Uncharacterized conserved protein DUF2267"/>
    <property type="match status" value="1"/>
</dbReference>
<feature type="region of interest" description="Disordered" evidence="1">
    <location>
        <begin position="1"/>
        <end position="22"/>
    </location>
</feature>
<organism evidence="2 3">
    <name type="scientific">Streptomyces xinghaiensis</name>
    <dbReference type="NCBI Taxonomy" id="1038928"/>
    <lineage>
        <taxon>Bacteria</taxon>
        <taxon>Bacillati</taxon>
        <taxon>Actinomycetota</taxon>
        <taxon>Actinomycetes</taxon>
        <taxon>Kitasatosporales</taxon>
        <taxon>Streptomycetaceae</taxon>
        <taxon>Streptomyces</taxon>
    </lineage>
</organism>
<dbReference type="OrthoDB" id="952780at2"/>
<reference evidence="2 3" key="1">
    <citation type="journal article" date="2014" name="Genome Announc.">
        <title>Draft Genome Sequence of Streptomyces fradiae ATCC 19609, a Strain Highly Sensitive to Antibiotics.</title>
        <authorList>
            <person name="Bekker O.B."/>
            <person name="Klimina K.M."/>
            <person name="Vatlin A.A."/>
            <person name="Zakharevich N.V."/>
            <person name="Kasianov A.S."/>
            <person name="Danilenko V.N."/>
        </authorList>
    </citation>
    <scope>NUCLEOTIDE SEQUENCE [LARGE SCALE GENOMIC DNA]</scope>
    <source>
        <strain evidence="2 3">ATCC 19609</strain>
    </source>
</reference>
<dbReference type="InterPro" id="IPR038282">
    <property type="entry name" value="DUF2267_sf"/>
</dbReference>
<name>A0A3R7IMB7_9ACTN</name>
<accession>A0A3R7IMB7</accession>
<dbReference type="AlphaFoldDB" id="A0A3R7IMB7"/>
<evidence type="ECO:0000313" key="3">
    <source>
        <dbReference type="Proteomes" id="UP000028058"/>
    </source>
</evidence>